<dbReference type="PANTHER" id="PTHR30518">
    <property type="entry name" value="ENDOLYTIC MUREIN TRANSGLYCOSYLASE"/>
    <property type="match status" value="1"/>
</dbReference>
<dbReference type="GO" id="GO:0008932">
    <property type="term" value="F:lytic endotransglycosylase activity"/>
    <property type="evidence" value="ECO:0007669"/>
    <property type="project" value="UniProtKB-UniRule"/>
</dbReference>
<evidence type="ECO:0000256" key="1">
    <source>
        <dbReference type="ARBA" id="ARBA00022475"/>
    </source>
</evidence>
<keyword evidence="3 7" id="KW-1133">Transmembrane helix</keyword>
<evidence type="ECO:0000256" key="2">
    <source>
        <dbReference type="ARBA" id="ARBA00022692"/>
    </source>
</evidence>
<reference evidence="8 9" key="1">
    <citation type="submission" date="2017-05" db="EMBL/GenBank/DDBJ databases">
        <title>Vagococcus spp. assemblies.</title>
        <authorList>
            <person name="Gulvik C.A."/>
        </authorList>
    </citation>
    <scope>NUCLEOTIDE SEQUENCE [LARGE SCALE GENOMIC DNA]</scope>
    <source>
        <strain evidence="8 9">NCFB 2777</strain>
    </source>
</reference>
<dbReference type="CDD" id="cd08010">
    <property type="entry name" value="MltG_like"/>
    <property type="match status" value="1"/>
</dbReference>
<dbReference type="GO" id="GO:0009252">
    <property type="term" value="P:peptidoglycan biosynthetic process"/>
    <property type="evidence" value="ECO:0007669"/>
    <property type="project" value="UniProtKB-UniRule"/>
</dbReference>
<dbReference type="GO" id="GO:0005886">
    <property type="term" value="C:plasma membrane"/>
    <property type="evidence" value="ECO:0007669"/>
    <property type="project" value="UniProtKB-SubCell"/>
</dbReference>
<dbReference type="OrthoDB" id="9814591at2"/>
<evidence type="ECO:0000256" key="4">
    <source>
        <dbReference type="ARBA" id="ARBA00023136"/>
    </source>
</evidence>
<organism evidence="8 9">
    <name type="scientific">Vagococcus salmoninarum</name>
    <dbReference type="NCBI Taxonomy" id="2739"/>
    <lineage>
        <taxon>Bacteria</taxon>
        <taxon>Bacillati</taxon>
        <taxon>Bacillota</taxon>
        <taxon>Bacilli</taxon>
        <taxon>Lactobacillales</taxon>
        <taxon>Enterococcaceae</taxon>
        <taxon>Vagococcus</taxon>
    </lineage>
</organism>
<accession>A0A429ZT52</accession>
<proteinExistence type="inferred from homology"/>
<evidence type="ECO:0000313" key="9">
    <source>
        <dbReference type="Proteomes" id="UP000287239"/>
    </source>
</evidence>
<dbReference type="AlphaFoldDB" id="A0A429ZT52"/>
<evidence type="ECO:0000313" key="8">
    <source>
        <dbReference type="EMBL" id="RST96913.1"/>
    </source>
</evidence>
<keyword evidence="9" id="KW-1185">Reference proteome</keyword>
<comment type="catalytic activity">
    <reaction evidence="7">
        <text>a peptidoglycan chain = a peptidoglycan chain with N-acetyl-1,6-anhydromuramyl-[peptide] at the reducing end + a peptidoglycan chain with N-acetylglucosamine at the non-reducing end.</text>
        <dbReference type="EC" id="4.2.2.29"/>
    </reaction>
</comment>
<name>A0A429ZT52_9ENTE</name>
<feature type="site" description="Important for catalytic activity" evidence="7">
    <location>
        <position position="255"/>
    </location>
</feature>
<comment type="subcellular location">
    <subcellularLocation>
        <location evidence="7">Cell membrane</location>
        <topology evidence="7">Single-pass membrane protein</topology>
    </subcellularLocation>
</comment>
<keyword evidence="4 7" id="KW-0472">Membrane</keyword>
<dbReference type="EMBL" id="NGJU01000005">
    <property type="protein sequence ID" value="RST96913.1"/>
    <property type="molecule type" value="Genomic_DNA"/>
</dbReference>
<keyword evidence="6 7" id="KW-0961">Cell wall biogenesis/degradation</keyword>
<keyword evidence="1 7" id="KW-1003">Cell membrane</keyword>
<sequence length="372" mass="42605">MSESRRRQSKRQKENTMVRKIVAVVVVALIVTVTILGFSFYRYWKSALKPYNPKDSKLVQVEIKIGTSNKGIGAILEENKIIKSGLVFNYFVKTNNLTDFKGGFYQMAPDMELEQIGRLLQQGGTDQPLELADARITIPEGFSIEQIANLFAEKTKVSKEEFLAVITDEKFFNTLYDKYPNLLSSVKDGKDVRYRLEGYLFPATYNYYEETTIEEIVTQMVDKTNTILAPKMEDISAKNYTVQQLLTLASLVEKEGVEEGDRRNIAQVFLNRIETDMPLQSDISILYAMEEHKVHLSNKDTQVDSPYNLYINKGYGPGPFNNPSEQAINAVLNPEDNEFIYFLADVDTGKVYFAKTYEEHLKLKEEYIDSKN</sequence>
<dbReference type="Pfam" id="PF02618">
    <property type="entry name" value="YceG"/>
    <property type="match status" value="1"/>
</dbReference>
<dbReference type="HAMAP" id="MF_02065">
    <property type="entry name" value="MltG"/>
    <property type="match status" value="1"/>
</dbReference>
<evidence type="ECO:0000256" key="6">
    <source>
        <dbReference type="ARBA" id="ARBA00023316"/>
    </source>
</evidence>
<dbReference type="NCBIfam" id="TIGR00247">
    <property type="entry name" value="endolytic transglycosylase MltG"/>
    <property type="match status" value="1"/>
</dbReference>
<dbReference type="Proteomes" id="UP000287239">
    <property type="component" value="Unassembled WGS sequence"/>
</dbReference>
<keyword evidence="5 7" id="KW-0456">Lyase</keyword>
<comment type="similarity">
    <text evidence="7">Belongs to the transglycosylase MltG family.</text>
</comment>
<keyword evidence="2 7" id="KW-0812">Transmembrane</keyword>
<evidence type="ECO:0000256" key="7">
    <source>
        <dbReference type="HAMAP-Rule" id="MF_02065"/>
    </source>
</evidence>
<gene>
    <name evidence="7" type="primary">mltG</name>
    <name evidence="8" type="ORF">CBF35_04800</name>
</gene>
<dbReference type="InterPro" id="IPR003770">
    <property type="entry name" value="MLTG-like"/>
</dbReference>
<dbReference type="GeneID" id="98567680"/>
<dbReference type="RefSeq" id="WP_126778871.1">
    <property type="nucleotide sequence ID" value="NZ_CAUQJP010000003.1"/>
</dbReference>
<feature type="transmembrane region" description="Helical" evidence="7">
    <location>
        <begin position="21"/>
        <end position="44"/>
    </location>
</feature>
<dbReference type="Gene3D" id="3.30.1490.480">
    <property type="entry name" value="Endolytic murein transglycosylase"/>
    <property type="match status" value="1"/>
</dbReference>
<dbReference type="GO" id="GO:0071555">
    <property type="term" value="P:cell wall organization"/>
    <property type="evidence" value="ECO:0007669"/>
    <property type="project" value="UniProtKB-KW"/>
</dbReference>
<dbReference type="EC" id="4.2.2.29" evidence="7"/>
<evidence type="ECO:0000256" key="3">
    <source>
        <dbReference type="ARBA" id="ARBA00022989"/>
    </source>
</evidence>
<protein>
    <recommendedName>
        <fullName evidence="7">Endolytic murein transglycosylase</fullName>
        <ecNumber evidence="7">4.2.2.29</ecNumber>
    </recommendedName>
    <alternativeName>
        <fullName evidence="7">Peptidoglycan lytic transglycosylase</fullName>
    </alternativeName>
    <alternativeName>
        <fullName evidence="7">Peptidoglycan polymerization terminase</fullName>
    </alternativeName>
</protein>
<dbReference type="PANTHER" id="PTHR30518:SF2">
    <property type="entry name" value="ENDOLYTIC MUREIN TRANSGLYCOSYLASE"/>
    <property type="match status" value="1"/>
</dbReference>
<comment type="function">
    <text evidence="7">Functions as a peptidoglycan terminase that cleaves nascent peptidoglycan strands endolytically to terminate their elongation.</text>
</comment>
<comment type="caution">
    <text evidence="8">The sequence shown here is derived from an EMBL/GenBank/DDBJ whole genome shotgun (WGS) entry which is preliminary data.</text>
</comment>
<evidence type="ECO:0000256" key="5">
    <source>
        <dbReference type="ARBA" id="ARBA00023239"/>
    </source>
</evidence>